<evidence type="ECO:0000256" key="1">
    <source>
        <dbReference type="SAM" id="Coils"/>
    </source>
</evidence>
<feature type="coiled-coil region" evidence="1">
    <location>
        <begin position="211"/>
        <end position="238"/>
    </location>
</feature>
<protein>
    <recommendedName>
        <fullName evidence="5">Cell wall anchor protein</fullName>
    </recommendedName>
</protein>
<comment type="caution">
    <text evidence="3">The sequence shown here is derived from an EMBL/GenBank/DDBJ whole genome shotgun (WGS) entry which is preliminary data.</text>
</comment>
<proteinExistence type="predicted"/>
<dbReference type="EMBL" id="BJFL01000031">
    <property type="protein sequence ID" value="GDY32960.1"/>
    <property type="molecule type" value="Genomic_DNA"/>
</dbReference>
<keyword evidence="4" id="KW-1185">Reference proteome</keyword>
<evidence type="ECO:0008006" key="5">
    <source>
        <dbReference type="Google" id="ProtNLM"/>
    </source>
</evidence>
<dbReference type="OrthoDB" id="4560653at2"/>
<feature type="compositionally biased region" description="Low complexity" evidence="2">
    <location>
        <begin position="85"/>
        <end position="114"/>
    </location>
</feature>
<name>A0A4D4JD71_9PSEU</name>
<dbReference type="RefSeq" id="WP_137815942.1">
    <property type="nucleotide sequence ID" value="NZ_BJFL01000031.1"/>
</dbReference>
<reference evidence="4" key="1">
    <citation type="submission" date="2019-04" db="EMBL/GenBank/DDBJ databases">
        <title>Draft genome sequence of Pseudonocardiaceae bacterium SL3-2-4.</title>
        <authorList>
            <person name="Ningsih F."/>
            <person name="Yokota A."/>
            <person name="Sakai Y."/>
            <person name="Nanatani K."/>
            <person name="Yabe S."/>
            <person name="Oetari A."/>
            <person name="Sjamsuridzal W."/>
        </authorList>
    </citation>
    <scope>NUCLEOTIDE SEQUENCE [LARGE SCALE GENOMIC DNA]</scope>
    <source>
        <strain evidence="4">SL3-2-4</strain>
    </source>
</reference>
<dbReference type="Pfam" id="PF19844">
    <property type="entry name" value="DUF6319"/>
    <property type="match status" value="1"/>
</dbReference>
<dbReference type="AlphaFoldDB" id="A0A4D4JD71"/>
<evidence type="ECO:0000256" key="2">
    <source>
        <dbReference type="SAM" id="MobiDB-lite"/>
    </source>
</evidence>
<feature type="region of interest" description="Disordered" evidence="2">
    <location>
        <begin position="73"/>
        <end position="159"/>
    </location>
</feature>
<evidence type="ECO:0000313" key="3">
    <source>
        <dbReference type="EMBL" id="GDY32960.1"/>
    </source>
</evidence>
<sequence>MAKVRSLSEEDLQFLRAELAAGRTPTVWFTPNAVGMTAGRSAKVTAFTAPEEGDFIQVRPTGSRDVLSFSPAEMTLTKPPRKKPATSAASAVSGSGTSAASPSPGGPAADPVGSRRAQPADDPGGRPASVRRTSGGGASAVVGAEQPARRGGARKSRPAEVTVTLSSTAEGEWTVDVVAGKKRTVRAVPVPASAVAKAAKELHPDVSEAIEAVLEAARAQQRARIEQLQAELDAAQRALSELSG</sequence>
<keyword evidence="1" id="KW-0175">Coiled coil</keyword>
<gene>
    <name evidence="3" type="ORF">GTS_45930</name>
</gene>
<evidence type="ECO:0000313" key="4">
    <source>
        <dbReference type="Proteomes" id="UP000298860"/>
    </source>
</evidence>
<dbReference type="Proteomes" id="UP000298860">
    <property type="component" value="Unassembled WGS sequence"/>
</dbReference>
<accession>A0A4D4JD71</accession>
<dbReference type="InterPro" id="IPR046282">
    <property type="entry name" value="DUF6319"/>
</dbReference>
<organism evidence="3 4">
    <name type="scientific">Gandjariella thermophila</name>
    <dbReference type="NCBI Taxonomy" id="1931992"/>
    <lineage>
        <taxon>Bacteria</taxon>
        <taxon>Bacillati</taxon>
        <taxon>Actinomycetota</taxon>
        <taxon>Actinomycetes</taxon>
        <taxon>Pseudonocardiales</taxon>
        <taxon>Pseudonocardiaceae</taxon>
        <taxon>Gandjariella</taxon>
    </lineage>
</organism>